<dbReference type="InterPro" id="IPR002938">
    <property type="entry name" value="FAD-bd"/>
</dbReference>
<dbReference type="PRINTS" id="PR00420">
    <property type="entry name" value="RNGMNOXGNASE"/>
</dbReference>
<evidence type="ECO:0000313" key="3">
    <source>
        <dbReference type="EMBL" id="KAE9459853.1"/>
    </source>
</evidence>
<feature type="non-terminal residue" evidence="3">
    <location>
        <position position="1"/>
    </location>
</feature>
<keyword evidence="4" id="KW-1185">Reference proteome</keyword>
<dbReference type="InterPro" id="IPR036188">
    <property type="entry name" value="FAD/NAD-bd_sf"/>
</dbReference>
<protein>
    <recommendedName>
        <fullName evidence="2">FAD-binding domain-containing protein</fullName>
    </recommendedName>
</protein>
<organism evidence="3 4">
    <name type="scientific">Rhododendron williamsianum</name>
    <dbReference type="NCBI Taxonomy" id="262921"/>
    <lineage>
        <taxon>Eukaryota</taxon>
        <taxon>Viridiplantae</taxon>
        <taxon>Streptophyta</taxon>
        <taxon>Embryophyta</taxon>
        <taxon>Tracheophyta</taxon>
        <taxon>Spermatophyta</taxon>
        <taxon>Magnoliopsida</taxon>
        <taxon>eudicotyledons</taxon>
        <taxon>Gunneridae</taxon>
        <taxon>Pentapetalae</taxon>
        <taxon>asterids</taxon>
        <taxon>Ericales</taxon>
        <taxon>Ericaceae</taxon>
        <taxon>Ericoideae</taxon>
        <taxon>Rhodoreae</taxon>
        <taxon>Rhododendron</taxon>
    </lineage>
</organism>
<gene>
    <name evidence="3" type="ORF">C3L33_08244</name>
</gene>
<evidence type="ECO:0000313" key="4">
    <source>
        <dbReference type="Proteomes" id="UP000428333"/>
    </source>
</evidence>
<feature type="transmembrane region" description="Helical" evidence="1">
    <location>
        <begin position="88"/>
        <end position="106"/>
    </location>
</feature>
<evidence type="ECO:0000256" key="1">
    <source>
        <dbReference type="SAM" id="Phobius"/>
    </source>
</evidence>
<dbReference type="GO" id="GO:0071949">
    <property type="term" value="F:FAD binding"/>
    <property type="evidence" value="ECO:0007669"/>
    <property type="project" value="InterPro"/>
</dbReference>
<keyword evidence="1" id="KW-0812">Transmembrane</keyword>
<name>A0A6A4LKW7_9ERIC</name>
<keyword evidence="1" id="KW-1133">Transmembrane helix</keyword>
<reference evidence="3 4" key="1">
    <citation type="journal article" date="2019" name="Genome Biol. Evol.">
        <title>The Rhododendron genome and chromosomal organization provide insight into shared whole-genome duplications across the heath family (Ericaceae).</title>
        <authorList>
            <person name="Soza V.L."/>
            <person name="Lindsley D."/>
            <person name="Waalkes A."/>
            <person name="Ramage E."/>
            <person name="Patwardhan R.P."/>
            <person name="Burton J.N."/>
            <person name="Adey A."/>
            <person name="Kumar A."/>
            <person name="Qiu R."/>
            <person name="Shendure J."/>
            <person name="Hall B."/>
        </authorList>
    </citation>
    <scope>NUCLEOTIDE SEQUENCE [LARGE SCALE GENOMIC DNA]</scope>
    <source>
        <strain evidence="3">RSF 1966-606</strain>
    </source>
</reference>
<dbReference type="SUPFAM" id="SSF51905">
    <property type="entry name" value="FAD/NAD(P)-binding domain"/>
    <property type="match status" value="1"/>
</dbReference>
<feature type="domain" description="FAD-binding" evidence="2">
    <location>
        <begin position="367"/>
        <end position="409"/>
    </location>
</feature>
<evidence type="ECO:0000259" key="2">
    <source>
        <dbReference type="Pfam" id="PF01494"/>
    </source>
</evidence>
<keyword evidence="1" id="KW-0472">Membrane</keyword>
<dbReference type="EMBL" id="QEFC01001156">
    <property type="protein sequence ID" value="KAE9459853.1"/>
    <property type="molecule type" value="Genomic_DNA"/>
</dbReference>
<dbReference type="Pfam" id="PF01494">
    <property type="entry name" value="FAD_binding_3"/>
    <property type="match status" value="2"/>
</dbReference>
<proteinExistence type="predicted"/>
<accession>A0A6A4LKW7</accession>
<dbReference type="OrthoDB" id="655030at2759"/>
<dbReference type="PANTHER" id="PTHR46496:SF6">
    <property type="entry name" value="ZEAXANTHIN EPOXIDASE, CHLOROPLASTIC-LIKE ISOFORM X1"/>
    <property type="match status" value="1"/>
</dbReference>
<comment type="caution">
    <text evidence="3">The sequence shown here is derived from an EMBL/GenBank/DDBJ whole genome shotgun (WGS) entry which is preliminary data.</text>
</comment>
<sequence length="501" mass="55707">MHRPHAPRTAFKQKYKKCALFLLNCVLNPLTIEHHQRMASFQGLSFSNSTRFSGFTAKKVSLGSYRIRCEERGYLGADEEKKDGKKRVRILIAGGGVGGLVLALAAKKRGYEVKVFEKDLSAVRGEGQHRGPIQLLSSALAVLEAIDKDVARRIVEAGCVTGDRINGLADGISGEWFTKFDLLKPAVTRGLPVTQVICRIALQDILVSAVGQEILSNNSKVVDFVEDSGKVKVILEDGKQFEGDVLVGADGIWSKVRPPPSLPPSLPLFQLLFLVRSKLFGAQPANYSNYTCYSGLTNFRPPYIDTVGYVFGVVLDLQIDALCNYCNKKERLLKLFGSWCSEVVMLISETPEDMILQRDIYDRDMIYSWGVGCVTLLGDAAHPMQPNLGQGGCMAIEDCYQLILELDKITENGTDVCLPNEIASALKRYEEKRMFRVSVVHTMSRMASRMLADYRPYMDFGSGPLSHLSDWQIRHPAIPIARVFMQAFLPQVMSWMIVGHG</sequence>
<feature type="domain" description="FAD-binding" evidence="2">
    <location>
        <begin position="88"/>
        <end position="258"/>
    </location>
</feature>
<dbReference type="PANTHER" id="PTHR46496">
    <property type="match status" value="1"/>
</dbReference>
<dbReference type="Proteomes" id="UP000428333">
    <property type="component" value="Linkage Group LG05"/>
</dbReference>
<dbReference type="Gene3D" id="3.50.50.60">
    <property type="entry name" value="FAD/NAD(P)-binding domain"/>
    <property type="match status" value="1"/>
</dbReference>
<dbReference type="AlphaFoldDB" id="A0A6A4LKW7"/>